<proteinExistence type="predicted"/>
<organism evidence="1 2">
    <name type="scientific">Candidatus Roizmanbacteria bacterium CG17_big_fil_post_rev_8_21_14_2_50_39_7</name>
    <dbReference type="NCBI Taxonomy" id="1974858"/>
    <lineage>
        <taxon>Bacteria</taxon>
        <taxon>Candidatus Roizmaniibacteriota</taxon>
    </lineage>
</organism>
<gene>
    <name evidence="1" type="ORF">COW57_04610</name>
</gene>
<evidence type="ECO:0000313" key="2">
    <source>
        <dbReference type="Proteomes" id="UP000228762"/>
    </source>
</evidence>
<sequence length="80" mass="9374">MSSYARHTFASIYSESDIILLAHTDELHDFPNGVMIKKILGRMFKEYRDPLYKNISNISIEIIIKLSVVFKSRNNNRNVR</sequence>
<comment type="caution">
    <text evidence="1">The sequence shown here is derived from an EMBL/GenBank/DDBJ whole genome shotgun (WGS) entry which is preliminary data.</text>
</comment>
<evidence type="ECO:0000313" key="1">
    <source>
        <dbReference type="EMBL" id="PIV70567.1"/>
    </source>
</evidence>
<dbReference type="AlphaFoldDB" id="A0A2M7EJ49"/>
<accession>A0A2M7EJ49</accession>
<reference evidence="2" key="1">
    <citation type="submission" date="2017-09" db="EMBL/GenBank/DDBJ databases">
        <title>Depth-based differentiation of microbial function through sediment-hosted aquifers and enrichment of novel symbionts in the deep terrestrial subsurface.</title>
        <authorList>
            <person name="Probst A.J."/>
            <person name="Ladd B."/>
            <person name="Jarett J.K."/>
            <person name="Geller-Mcgrath D.E."/>
            <person name="Sieber C.M.K."/>
            <person name="Emerson J.B."/>
            <person name="Anantharaman K."/>
            <person name="Thomas B.C."/>
            <person name="Malmstrom R."/>
            <person name="Stieglmeier M."/>
            <person name="Klingl A."/>
            <person name="Woyke T."/>
            <person name="Ryan C.M."/>
            <person name="Banfield J.F."/>
        </authorList>
    </citation>
    <scope>NUCLEOTIDE SEQUENCE [LARGE SCALE GENOMIC DNA]</scope>
</reference>
<dbReference type="EMBL" id="PFEV01000213">
    <property type="protein sequence ID" value="PIV70567.1"/>
    <property type="molecule type" value="Genomic_DNA"/>
</dbReference>
<protein>
    <submittedName>
        <fullName evidence="1">Uncharacterized protein</fullName>
    </submittedName>
</protein>
<name>A0A2M7EJ49_9BACT</name>
<dbReference type="Proteomes" id="UP000228762">
    <property type="component" value="Unassembled WGS sequence"/>
</dbReference>